<protein>
    <submittedName>
        <fullName evidence="1">Uncharacterized protein</fullName>
    </submittedName>
</protein>
<organism evidence="1">
    <name type="scientific">Rhizophora mucronata</name>
    <name type="common">Asiatic mangrove</name>
    <dbReference type="NCBI Taxonomy" id="61149"/>
    <lineage>
        <taxon>Eukaryota</taxon>
        <taxon>Viridiplantae</taxon>
        <taxon>Streptophyta</taxon>
        <taxon>Embryophyta</taxon>
        <taxon>Tracheophyta</taxon>
        <taxon>Spermatophyta</taxon>
        <taxon>Magnoliopsida</taxon>
        <taxon>eudicotyledons</taxon>
        <taxon>Gunneridae</taxon>
        <taxon>Pentapetalae</taxon>
        <taxon>rosids</taxon>
        <taxon>fabids</taxon>
        <taxon>Malpighiales</taxon>
        <taxon>Rhizophoraceae</taxon>
        <taxon>Rhizophora</taxon>
    </lineage>
</organism>
<evidence type="ECO:0000313" key="1">
    <source>
        <dbReference type="EMBL" id="MBX52106.1"/>
    </source>
</evidence>
<dbReference type="EMBL" id="GGEC01071622">
    <property type="protein sequence ID" value="MBX52106.1"/>
    <property type="molecule type" value="Transcribed_RNA"/>
</dbReference>
<name>A0A2P2PBI9_RHIMU</name>
<accession>A0A2P2PBI9</accession>
<reference evidence="1" key="1">
    <citation type="submission" date="2018-02" db="EMBL/GenBank/DDBJ databases">
        <title>Rhizophora mucronata_Transcriptome.</title>
        <authorList>
            <person name="Meera S.P."/>
            <person name="Sreeshan A."/>
            <person name="Augustine A."/>
        </authorList>
    </citation>
    <scope>NUCLEOTIDE SEQUENCE</scope>
    <source>
        <tissue evidence="1">Leaf</tissue>
    </source>
</reference>
<sequence length="20" mass="2346">MFVNSQIRLFLPKLIHSTNS</sequence>
<proteinExistence type="predicted"/>
<dbReference type="AlphaFoldDB" id="A0A2P2PBI9"/>